<dbReference type="InterPro" id="IPR013083">
    <property type="entry name" value="Znf_RING/FYVE/PHD"/>
</dbReference>
<keyword evidence="3" id="KW-0862">Zinc</keyword>
<keyword evidence="1" id="KW-0479">Metal-binding</keyword>
<feature type="domain" description="RING-type" evidence="5">
    <location>
        <begin position="214"/>
        <end position="256"/>
    </location>
</feature>
<evidence type="ECO:0000313" key="6">
    <source>
        <dbReference type="EMBL" id="KAK6156396.1"/>
    </source>
</evidence>
<protein>
    <recommendedName>
        <fullName evidence="5">RING-type domain-containing protein</fullName>
    </recommendedName>
</protein>
<evidence type="ECO:0000256" key="1">
    <source>
        <dbReference type="ARBA" id="ARBA00022723"/>
    </source>
</evidence>
<evidence type="ECO:0000256" key="4">
    <source>
        <dbReference type="PROSITE-ProRule" id="PRU00175"/>
    </source>
</evidence>
<evidence type="ECO:0000256" key="2">
    <source>
        <dbReference type="ARBA" id="ARBA00022771"/>
    </source>
</evidence>
<dbReference type="EMBL" id="JABTTQ020000005">
    <property type="protein sequence ID" value="KAK6156396.1"/>
    <property type="molecule type" value="Genomic_DNA"/>
</dbReference>
<dbReference type="SUPFAM" id="SSF57850">
    <property type="entry name" value="RING/U-box"/>
    <property type="match status" value="1"/>
</dbReference>
<dbReference type="Proteomes" id="UP001318860">
    <property type="component" value="Unassembled WGS sequence"/>
</dbReference>
<gene>
    <name evidence="6" type="ORF">DH2020_010644</name>
</gene>
<dbReference type="Gene3D" id="3.30.40.10">
    <property type="entry name" value="Zinc/RING finger domain, C3HC4 (zinc finger)"/>
    <property type="match status" value="1"/>
</dbReference>
<name>A0ABR0XBA0_REHGL</name>
<sequence length="266" mass="31314">MYNGGGRPRYEYRYRFSRNDDRIISDDMIFSNWTTLSQGLNVFLFETRTNFILKRIIVHDDHDDDETIIMGFESYDIKFYEREEELCLEFMMGYRLDEYWMPDDEIQNLVHGALDFAKQQLICGVDDKSSIGRVIPLVVGVDVCTVQQEGEELDAAMDRAIRPEKLIPLSVWYHINYVEKHNHIDLVELVEFMLTLLRIRVEDVDKGLSLMETCPICLHNPTIGTQITFLPLCGHAFHNHCIIRWLQKNNSCPFCRVRAYDHFLHP</sequence>
<evidence type="ECO:0000256" key="3">
    <source>
        <dbReference type="ARBA" id="ARBA00022833"/>
    </source>
</evidence>
<evidence type="ECO:0000313" key="7">
    <source>
        <dbReference type="Proteomes" id="UP001318860"/>
    </source>
</evidence>
<reference evidence="6 7" key="1">
    <citation type="journal article" date="2021" name="Comput. Struct. Biotechnol. J.">
        <title>De novo genome assembly of the potent medicinal plant Rehmannia glutinosa using nanopore technology.</title>
        <authorList>
            <person name="Ma L."/>
            <person name="Dong C."/>
            <person name="Song C."/>
            <person name="Wang X."/>
            <person name="Zheng X."/>
            <person name="Niu Y."/>
            <person name="Chen S."/>
            <person name="Feng W."/>
        </authorList>
    </citation>
    <scope>NUCLEOTIDE SEQUENCE [LARGE SCALE GENOMIC DNA]</scope>
    <source>
        <strain evidence="6">DH-2019</strain>
    </source>
</reference>
<organism evidence="6 7">
    <name type="scientific">Rehmannia glutinosa</name>
    <name type="common">Chinese foxglove</name>
    <dbReference type="NCBI Taxonomy" id="99300"/>
    <lineage>
        <taxon>Eukaryota</taxon>
        <taxon>Viridiplantae</taxon>
        <taxon>Streptophyta</taxon>
        <taxon>Embryophyta</taxon>
        <taxon>Tracheophyta</taxon>
        <taxon>Spermatophyta</taxon>
        <taxon>Magnoliopsida</taxon>
        <taxon>eudicotyledons</taxon>
        <taxon>Gunneridae</taxon>
        <taxon>Pentapetalae</taxon>
        <taxon>asterids</taxon>
        <taxon>lamiids</taxon>
        <taxon>Lamiales</taxon>
        <taxon>Orobanchaceae</taxon>
        <taxon>Rehmannieae</taxon>
        <taxon>Rehmannia</taxon>
    </lineage>
</organism>
<dbReference type="PROSITE" id="PS50089">
    <property type="entry name" value="ZF_RING_2"/>
    <property type="match status" value="1"/>
</dbReference>
<dbReference type="Pfam" id="PF13639">
    <property type="entry name" value="zf-RING_2"/>
    <property type="match status" value="1"/>
</dbReference>
<keyword evidence="7" id="KW-1185">Reference proteome</keyword>
<proteinExistence type="predicted"/>
<dbReference type="PANTHER" id="PTHR45931">
    <property type="entry name" value="SI:CH211-59O9.10"/>
    <property type="match status" value="1"/>
</dbReference>
<accession>A0ABR0XBA0</accession>
<keyword evidence="2 4" id="KW-0863">Zinc-finger</keyword>
<evidence type="ECO:0000259" key="5">
    <source>
        <dbReference type="PROSITE" id="PS50089"/>
    </source>
</evidence>
<dbReference type="SMART" id="SM00184">
    <property type="entry name" value="RING"/>
    <property type="match status" value="1"/>
</dbReference>
<dbReference type="CDD" id="cd16454">
    <property type="entry name" value="RING-H2_PA-TM-RING"/>
    <property type="match status" value="1"/>
</dbReference>
<dbReference type="InterPro" id="IPR001841">
    <property type="entry name" value="Znf_RING"/>
</dbReference>
<dbReference type="PANTHER" id="PTHR45931:SF16">
    <property type="entry name" value="RING_U-BOX SUPERFAMILY PROTEIN"/>
    <property type="match status" value="1"/>
</dbReference>
<comment type="caution">
    <text evidence="6">The sequence shown here is derived from an EMBL/GenBank/DDBJ whole genome shotgun (WGS) entry which is preliminary data.</text>
</comment>
<dbReference type="InterPro" id="IPR051834">
    <property type="entry name" value="RING_finger_E3_ligase"/>
</dbReference>